<proteinExistence type="predicted"/>
<dbReference type="Proteomes" id="UP000036367">
    <property type="component" value="Unassembled WGS sequence"/>
</dbReference>
<keyword evidence="2" id="KW-1185">Reference proteome</keyword>
<evidence type="ECO:0000313" key="1">
    <source>
        <dbReference type="EMBL" id="KLU07763.1"/>
    </source>
</evidence>
<dbReference type="STRING" id="595434.RISK_000280"/>
<reference evidence="1" key="1">
    <citation type="submission" date="2015-05" db="EMBL/GenBank/DDBJ databases">
        <title>Permanent draft genome of Rhodopirellula islandicus K833.</title>
        <authorList>
            <person name="Kizina J."/>
            <person name="Richter M."/>
            <person name="Glockner F.O."/>
            <person name="Harder J."/>
        </authorList>
    </citation>
    <scope>NUCLEOTIDE SEQUENCE [LARGE SCALE GENOMIC DNA]</scope>
    <source>
        <strain evidence="1">K833</strain>
    </source>
</reference>
<organism evidence="1 2">
    <name type="scientific">Rhodopirellula islandica</name>
    <dbReference type="NCBI Taxonomy" id="595434"/>
    <lineage>
        <taxon>Bacteria</taxon>
        <taxon>Pseudomonadati</taxon>
        <taxon>Planctomycetota</taxon>
        <taxon>Planctomycetia</taxon>
        <taxon>Pirellulales</taxon>
        <taxon>Pirellulaceae</taxon>
        <taxon>Rhodopirellula</taxon>
    </lineage>
</organism>
<evidence type="ECO:0000313" key="2">
    <source>
        <dbReference type="Proteomes" id="UP000036367"/>
    </source>
</evidence>
<name>A0A0J1BMU4_RHOIS</name>
<gene>
    <name evidence="1" type="ORF">RISK_000280</name>
</gene>
<dbReference type="AlphaFoldDB" id="A0A0J1BMU4"/>
<dbReference type="EMBL" id="LECT01000003">
    <property type="protein sequence ID" value="KLU07763.1"/>
    <property type="molecule type" value="Genomic_DNA"/>
</dbReference>
<accession>A0A0J1BMU4</accession>
<sequence length="69" mass="7662">MDEATRPSAWDSLPRPLRPLFSRDVSPVISESADIHRAFRICKIRFASASFGLGTCPSVLEELNDENNA</sequence>
<dbReference type="PATRIC" id="fig|595434.4.peg.266"/>
<protein>
    <submittedName>
        <fullName evidence="1">Uncharacterized protein</fullName>
    </submittedName>
</protein>
<comment type="caution">
    <text evidence="1">The sequence shown here is derived from an EMBL/GenBank/DDBJ whole genome shotgun (WGS) entry which is preliminary data.</text>
</comment>